<sequence length="706" mass="75521">MTDALTGSAAVVLDPHSENDRAVIESLIGDGVTVVLDTLDAQARGLSALVPRPDADILDESPRWVHYPWRRTLVRVLGPRGFRRLRLDRNRNKITAEEQDRFGAATIGVVGLSVGHAVAHTLALEGLCGELRVADFDELELSNLNRIPSTVLDLGESKTDIVSRRIAELDPYLTVRVEARGITADTVDDFLDGLDIVVEECDSLDVKVLLREAAKRHRIPVIMETSDRGLLDVERFDLEPDRPIFHGTVGTLSSGALAGLSTRDKAPHVMSILGASEVSARFAASMVEVDRTISTWPQLGSDVALGGATVAAVVRRIVLGHPMPSGRTRIDVDGALDTLGTAESHQDATARPAPTTTPTAPTSSVVDSMVEAARRAPSGGNVQPWILNASDDVVTISLDPLRTTGLDVAYRGSRIAVGAAVFNARVAAAHAGLTAVPTVVDESAGGVRVDLTLAPAPAPAPDTALAPLHEAMMRRSTNRHPGTPTALSDEVVRDLRAAAAAEDGSAVVITDRAALSEIGEILAESDRLRYLTSTLHAEMMSELRWPGDDDPDTGIDVATLALDATDLVKLDVARRPDVMALLADWDTGTALGDDTRDRMATTSAVLVVFAPGTTGRDHVVAGSAIERAWITAELHGLAVHPVSPVFLYASEDREFDALSPRYAERLRALRHRFLDTAGQPRDKPVGLVLRLSHCAIPAVRSRRRPR</sequence>
<feature type="domain" description="THIF-type NAD/FAD binding fold" evidence="2">
    <location>
        <begin position="88"/>
        <end position="223"/>
    </location>
</feature>
<evidence type="ECO:0000256" key="1">
    <source>
        <dbReference type="SAM" id="MobiDB-lite"/>
    </source>
</evidence>
<dbReference type="Gene3D" id="3.40.50.720">
    <property type="entry name" value="NAD(P)-binding Rossmann-like Domain"/>
    <property type="match status" value="1"/>
</dbReference>
<dbReference type="Proteomes" id="UP000703038">
    <property type="component" value="Unassembled WGS sequence"/>
</dbReference>
<gene>
    <name evidence="3" type="ORF">JOE42_001973</name>
</gene>
<dbReference type="Pfam" id="PF00899">
    <property type="entry name" value="ThiF"/>
    <property type="match status" value="1"/>
</dbReference>
<evidence type="ECO:0000259" key="2">
    <source>
        <dbReference type="Pfam" id="PF00899"/>
    </source>
</evidence>
<protein>
    <submittedName>
        <fullName evidence="3">Molybdopterin/thiamine biosynthesis adenylyltransferase/nitroreductase</fullName>
    </submittedName>
</protein>
<dbReference type="CDD" id="cd01483">
    <property type="entry name" value="E1_enzyme_family"/>
    <property type="match status" value="1"/>
</dbReference>
<keyword evidence="3" id="KW-0548">Nucleotidyltransferase</keyword>
<feature type="compositionally biased region" description="Low complexity" evidence="1">
    <location>
        <begin position="349"/>
        <end position="362"/>
    </location>
</feature>
<reference evidence="3 4" key="1">
    <citation type="submission" date="2021-01" db="EMBL/GenBank/DDBJ databases">
        <title>Genomics of switchgrass bacterial isolates.</title>
        <authorList>
            <person name="Shade A."/>
        </authorList>
    </citation>
    <scope>NUCLEOTIDE SEQUENCE [LARGE SCALE GENOMIC DNA]</scope>
    <source>
        <strain evidence="3 4">PvP111</strain>
    </source>
</reference>
<dbReference type="RefSeq" id="WP_204868251.1">
    <property type="nucleotide sequence ID" value="NZ_JAFBBK010000001.1"/>
</dbReference>
<dbReference type="InterPro" id="IPR000594">
    <property type="entry name" value="ThiF_NAD_FAD-bd"/>
</dbReference>
<dbReference type="PANTHER" id="PTHR43267">
    <property type="entry name" value="TRNA THREONYLCARBAMOYLADENOSINE DEHYDRATASE"/>
    <property type="match status" value="1"/>
</dbReference>
<keyword evidence="4" id="KW-1185">Reference proteome</keyword>
<organism evidence="3 4">
    <name type="scientific">Rhodococcoides corynebacterioides</name>
    <dbReference type="NCBI Taxonomy" id="53972"/>
    <lineage>
        <taxon>Bacteria</taxon>
        <taxon>Bacillati</taxon>
        <taxon>Actinomycetota</taxon>
        <taxon>Actinomycetes</taxon>
        <taxon>Mycobacteriales</taxon>
        <taxon>Nocardiaceae</taxon>
        <taxon>Rhodococcoides</taxon>
    </lineage>
</organism>
<accession>A0ABS2KTH4</accession>
<evidence type="ECO:0000313" key="3">
    <source>
        <dbReference type="EMBL" id="MBM7415240.1"/>
    </source>
</evidence>
<comment type="caution">
    <text evidence="3">The sequence shown here is derived from an EMBL/GenBank/DDBJ whole genome shotgun (WGS) entry which is preliminary data.</text>
</comment>
<dbReference type="SUPFAM" id="SSF55469">
    <property type="entry name" value="FMN-dependent nitroreductase-like"/>
    <property type="match status" value="2"/>
</dbReference>
<dbReference type="SUPFAM" id="SSF69572">
    <property type="entry name" value="Activating enzymes of the ubiquitin-like proteins"/>
    <property type="match status" value="1"/>
</dbReference>
<dbReference type="InterPro" id="IPR045886">
    <property type="entry name" value="ThiF/MoeB/HesA"/>
</dbReference>
<feature type="region of interest" description="Disordered" evidence="1">
    <location>
        <begin position="342"/>
        <end position="364"/>
    </location>
</feature>
<dbReference type="NCBIfam" id="NF005901">
    <property type="entry name" value="PRK07877.1"/>
    <property type="match status" value="1"/>
</dbReference>
<dbReference type="InterPro" id="IPR035985">
    <property type="entry name" value="Ubiquitin-activating_enz"/>
</dbReference>
<evidence type="ECO:0000313" key="4">
    <source>
        <dbReference type="Proteomes" id="UP000703038"/>
    </source>
</evidence>
<dbReference type="EMBL" id="JAFBBK010000001">
    <property type="protein sequence ID" value="MBM7415240.1"/>
    <property type="molecule type" value="Genomic_DNA"/>
</dbReference>
<proteinExistence type="predicted"/>
<dbReference type="GO" id="GO:0016779">
    <property type="term" value="F:nucleotidyltransferase activity"/>
    <property type="evidence" value="ECO:0007669"/>
    <property type="project" value="UniProtKB-KW"/>
</dbReference>
<name>A0ABS2KTH4_9NOCA</name>
<dbReference type="Gene3D" id="3.40.109.10">
    <property type="entry name" value="NADH Oxidase"/>
    <property type="match status" value="1"/>
</dbReference>
<keyword evidence="3" id="KW-0808">Transferase</keyword>
<dbReference type="PANTHER" id="PTHR43267:SF3">
    <property type="entry name" value="THIF PROTEIN"/>
    <property type="match status" value="1"/>
</dbReference>
<dbReference type="InterPro" id="IPR000415">
    <property type="entry name" value="Nitroreductase-like"/>
</dbReference>